<dbReference type="AlphaFoldDB" id="A0A7X0M672"/>
<feature type="transmembrane region" description="Helical" evidence="2">
    <location>
        <begin position="378"/>
        <end position="407"/>
    </location>
</feature>
<keyword evidence="2" id="KW-1133">Transmembrane helix</keyword>
<evidence type="ECO:0000256" key="1">
    <source>
        <dbReference type="SAM" id="MobiDB-lite"/>
    </source>
</evidence>
<comment type="caution">
    <text evidence="3">The sequence shown here is derived from an EMBL/GenBank/DDBJ whole genome shotgun (WGS) entry which is preliminary data.</text>
</comment>
<feature type="transmembrane region" description="Helical" evidence="2">
    <location>
        <begin position="171"/>
        <end position="190"/>
    </location>
</feature>
<evidence type="ECO:0000256" key="2">
    <source>
        <dbReference type="SAM" id="Phobius"/>
    </source>
</evidence>
<dbReference type="EMBL" id="JACHIU010000001">
    <property type="protein sequence ID" value="MBB6471694.1"/>
    <property type="molecule type" value="Genomic_DNA"/>
</dbReference>
<feature type="transmembrane region" description="Helical" evidence="2">
    <location>
        <begin position="261"/>
        <end position="282"/>
    </location>
</feature>
<dbReference type="Proteomes" id="UP000555564">
    <property type="component" value="Unassembled WGS sequence"/>
</dbReference>
<feature type="transmembrane region" description="Helical" evidence="2">
    <location>
        <begin position="197"/>
        <end position="214"/>
    </location>
</feature>
<dbReference type="RefSeq" id="WP_184978865.1">
    <property type="nucleotide sequence ID" value="NZ_BAAALO010000031.1"/>
</dbReference>
<proteinExistence type="predicted"/>
<feature type="transmembrane region" description="Helical" evidence="2">
    <location>
        <begin position="337"/>
        <end position="358"/>
    </location>
</feature>
<feature type="compositionally biased region" description="Pro residues" evidence="1">
    <location>
        <begin position="445"/>
        <end position="460"/>
    </location>
</feature>
<protein>
    <submittedName>
        <fullName evidence="3">Uncharacterized protein</fullName>
    </submittedName>
</protein>
<feature type="transmembrane region" description="Helical" evidence="2">
    <location>
        <begin position="102"/>
        <end position="121"/>
    </location>
</feature>
<gene>
    <name evidence="3" type="ORF">BJ992_001125</name>
</gene>
<sequence length="460" mass="50399">MSEIRTPSVWALPWHTLRLAGRCVLPLVMWFSAGELARFGLMVGGTELSHGSMRDLRLVLTMLVFLVMVLIGLIVSVGMFMSLRGALYETQARRAEGEEHESFVAGVARTIVPFTALYLSWGWHLDDVRDFLNTDIERQSGEKGYLGAWSDFFTGASQGTATGLTDLNLNIALAITFVAFAARFPLTLLFEKRGGRMLALTIAFCELAFFYYGVNVLFSRSTWLDTRVGVHWWNGFLADLSANIPGWQAFWSFVGEIWPQVWDAVILPGAWLTVAILVYGAYAEDAASVVKGTRLEGGMTEAQRAFERSSHSMTRRTLTRFFGRWTHWVALANTFRLTVRGGAPLFGLFAVCFAAIQIGEGYAVRGLQYLVNGDFPIFYWNVLGVPINFAVDLVVAVLTTCLLAATFDVAAGAERRRARAAAVSDRSAEPSLSGPAPGARSATVPAPPGPPVPLGPRPRG</sequence>
<evidence type="ECO:0000313" key="4">
    <source>
        <dbReference type="Proteomes" id="UP000555564"/>
    </source>
</evidence>
<keyword evidence="2" id="KW-0472">Membrane</keyword>
<evidence type="ECO:0000313" key="3">
    <source>
        <dbReference type="EMBL" id="MBB6471694.1"/>
    </source>
</evidence>
<feature type="region of interest" description="Disordered" evidence="1">
    <location>
        <begin position="421"/>
        <end position="460"/>
    </location>
</feature>
<organism evidence="3 4">
    <name type="scientific">Sphaerisporangium rubeum</name>
    <dbReference type="NCBI Taxonomy" id="321317"/>
    <lineage>
        <taxon>Bacteria</taxon>
        <taxon>Bacillati</taxon>
        <taxon>Actinomycetota</taxon>
        <taxon>Actinomycetes</taxon>
        <taxon>Streptosporangiales</taxon>
        <taxon>Streptosporangiaceae</taxon>
        <taxon>Sphaerisporangium</taxon>
    </lineage>
</organism>
<keyword evidence="4" id="KW-1185">Reference proteome</keyword>
<accession>A0A7X0M672</accession>
<keyword evidence="2" id="KW-0812">Transmembrane</keyword>
<reference evidence="3 4" key="1">
    <citation type="submission" date="2020-08" db="EMBL/GenBank/DDBJ databases">
        <title>Sequencing the genomes of 1000 actinobacteria strains.</title>
        <authorList>
            <person name="Klenk H.-P."/>
        </authorList>
    </citation>
    <scope>NUCLEOTIDE SEQUENCE [LARGE SCALE GENOMIC DNA]</scope>
    <source>
        <strain evidence="3 4">DSM 44936</strain>
    </source>
</reference>
<feature type="transmembrane region" description="Helical" evidence="2">
    <location>
        <begin position="58"/>
        <end position="81"/>
    </location>
</feature>
<name>A0A7X0M672_9ACTN</name>